<evidence type="ECO:0000313" key="9">
    <source>
        <dbReference type="EMBL" id="AAP99441.1"/>
    </source>
</evidence>
<feature type="domain" description="DNA replication/recombination mediator RecO N-terminal" evidence="8">
    <location>
        <begin position="6"/>
        <end position="79"/>
    </location>
</feature>
<dbReference type="SUPFAM" id="SSF50249">
    <property type="entry name" value="Nucleic acid-binding proteins"/>
    <property type="match status" value="1"/>
</dbReference>
<dbReference type="PANTHER" id="PTHR33991">
    <property type="entry name" value="DNA REPAIR PROTEIN RECO"/>
    <property type="match status" value="1"/>
</dbReference>
<dbReference type="InterPro" id="IPR042242">
    <property type="entry name" value="RecO_C"/>
</dbReference>
<evidence type="ECO:0000256" key="1">
    <source>
        <dbReference type="ARBA" id="ARBA00007452"/>
    </source>
</evidence>
<evidence type="ECO:0000313" key="10">
    <source>
        <dbReference type="Proteomes" id="UP000001420"/>
    </source>
</evidence>
<dbReference type="PANTHER" id="PTHR33991:SF1">
    <property type="entry name" value="DNA REPAIR PROTEIN RECO"/>
    <property type="match status" value="1"/>
</dbReference>
<dbReference type="eggNOG" id="COG1381">
    <property type="taxonomic scope" value="Bacteria"/>
</dbReference>
<dbReference type="RefSeq" id="WP_011124550.1">
    <property type="nucleotide sequence ID" value="NC_005042.1"/>
</dbReference>
<dbReference type="SUPFAM" id="SSF57863">
    <property type="entry name" value="ArfGap/RecO-like zinc finger"/>
    <property type="match status" value="1"/>
</dbReference>
<dbReference type="EMBL" id="AE017126">
    <property type="protein sequence ID" value="AAP99441.1"/>
    <property type="molecule type" value="Genomic_DNA"/>
</dbReference>
<evidence type="ECO:0000256" key="6">
    <source>
        <dbReference type="ARBA" id="ARBA00033409"/>
    </source>
</evidence>
<name>Q7VDI1_PROMA</name>
<dbReference type="GO" id="GO:0006310">
    <property type="term" value="P:DNA recombination"/>
    <property type="evidence" value="ECO:0007669"/>
    <property type="project" value="UniProtKB-UniRule"/>
</dbReference>
<dbReference type="Gene3D" id="1.20.1440.120">
    <property type="entry name" value="Recombination protein O, C-terminal domain"/>
    <property type="match status" value="1"/>
</dbReference>
<reference evidence="9 10" key="1">
    <citation type="journal article" date="2003" name="Proc. Natl. Acad. Sci. U.S.A.">
        <title>Genome sequence of the cyanobacterium Prochlorococcus marinus SS120, a nearly minimal oxyphototrophic genome.</title>
        <authorList>
            <person name="Dufresne A."/>
            <person name="Salanoubat M."/>
            <person name="Partensky F."/>
            <person name="Artiguenave F."/>
            <person name="Axmann I.M."/>
            <person name="Barbe V."/>
            <person name="Duprat S."/>
            <person name="Galperin M.Y."/>
            <person name="Koonin E.V."/>
            <person name="Le Gall F."/>
            <person name="Makarova K.S."/>
            <person name="Ostrowski M."/>
            <person name="Oztas S."/>
            <person name="Robert C."/>
            <person name="Rogozin I.B."/>
            <person name="Scanlan D.J."/>
            <person name="Tandeau de Marsac N."/>
            <person name="Weissenbach J."/>
            <person name="Wincker P."/>
            <person name="Wolf Y.I."/>
            <person name="Hess W.R."/>
        </authorList>
    </citation>
    <scope>NUCLEOTIDE SEQUENCE [LARGE SCALE GENOMIC DNA]</scope>
    <source>
        <strain evidence="10">SARG / CCMP1375 / SS120</strain>
    </source>
</reference>
<evidence type="ECO:0000259" key="8">
    <source>
        <dbReference type="Pfam" id="PF11967"/>
    </source>
</evidence>
<protein>
    <recommendedName>
        <fullName evidence="2 7">DNA repair protein RecO</fullName>
    </recommendedName>
    <alternativeName>
        <fullName evidence="6 7">Recombination protein O</fullName>
    </alternativeName>
</protein>
<dbReference type="STRING" id="167539.Pro_0395"/>
<evidence type="ECO:0000256" key="3">
    <source>
        <dbReference type="ARBA" id="ARBA00022763"/>
    </source>
</evidence>
<keyword evidence="10" id="KW-1185">Reference proteome</keyword>
<dbReference type="Proteomes" id="UP000001420">
    <property type="component" value="Chromosome"/>
</dbReference>
<dbReference type="InterPro" id="IPR022572">
    <property type="entry name" value="DNA_rep/recomb_RecO_N"/>
</dbReference>
<dbReference type="KEGG" id="pma:Pro_0395"/>
<dbReference type="Pfam" id="PF02565">
    <property type="entry name" value="RecO_C"/>
    <property type="match status" value="1"/>
</dbReference>
<dbReference type="HAMAP" id="MF_00201">
    <property type="entry name" value="RecO"/>
    <property type="match status" value="1"/>
</dbReference>
<organism evidence="9 10">
    <name type="scientific">Prochlorococcus marinus (strain SARG / CCMP1375 / SS120)</name>
    <dbReference type="NCBI Taxonomy" id="167539"/>
    <lineage>
        <taxon>Bacteria</taxon>
        <taxon>Bacillati</taxon>
        <taxon>Cyanobacteriota</taxon>
        <taxon>Cyanophyceae</taxon>
        <taxon>Synechococcales</taxon>
        <taxon>Prochlorococcaceae</taxon>
        <taxon>Prochlorococcus</taxon>
    </lineage>
</organism>
<dbReference type="PATRIC" id="fig|167539.5.peg.403"/>
<dbReference type="OrthoDB" id="9797083at2"/>
<dbReference type="Pfam" id="PF11967">
    <property type="entry name" value="RecO_N"/>
    <property type="match status" value="1"/>
</dbReference>
<evidence type="ECO:0000256" key="2">
    <source>
        <dbReference type="ARBA" id="ARBA00021310"/>
    </source>
</evidence>
<comment type="similarity">
    <text evidence="1 7">Belongs to the RecO family.</text>
</comment>
<evidence type="ECO:0000256" key="7">
    <source>
        <dbReference type="HAMAP-Rule" id="MF_00201"/>
    </source>
</evidence>
<dbReference type="InterPro" id="IPR037278">
    <property type="entry name" value="ARFGAP/RecO"/>
</dbReference>
<dbReference type="Gene3D" id="2.40.50.140">
    <property type="entry name" value="Nucleic acid-binding proteins"/>
    <property type="match status" value="1"/>
</dbReference>
<evidence type="ECO:0000256" key="5">
    <source>
        <dbReference type="ARBA" id="ARBA00023204"/>
    </source>
</evidence>
<keyword evidence="4 7" id="KW-0233">DNA recombination</keyword>
<gene>
    <name evidence="7 9" type="primary">recO</name>
    <name evidence="9" type="ordered locus">Pro_0395</name>
</gene>
<dbReference type="AlphaFoldDB" id="Q7VDI1"/>
<dbReference type="GO" id="GO:0043590">
    <property type="term" value="C:bacterial nucleoid"/>
    <property type="evidence" value="ECO:0007669"/>
    <property type="project" value="TreeGrafter"/>
</dbReference>
<dbReference type="InterPro" id="IPR012340">
    <property type="entry name" value="NA-bd_OB-fold"/>
</dbReference>
<sequence>MIADRTIKGLCLKVGPLGENDRLLTLLTHEEGIVRIAVPGARRPKSRLAATSALTFLELLIGGKSTLRRARQIKVIKSFSKLGEKLETLSAAQALSELAMLLVGTNDPQPEILQAVLIHLERLQKEDIKPVEALANCVQACVHLLALGGYGLPIQKCCWTGIDLIPPIGDWTWRCSLIESEGFAIGEITNAEITLNASELALLQRLLKPILPLKQTGELLGPMKVWMKLLRVIELWIETHLNRNINALSMLKKILL</sequence>
<keyword evidence="3 7" id="KW-0227">DNA damage</keyword>
<dbReference type="InterPro" id="IPR003717">
    <property type="entry name" value="RecO"/>
</dbReference>
<proteinExistence type="inferred from homology"/>
<dbReference type="GO" id="GO:0006302">
    <property type="term" value="P:double-strand break repair"/>
    <property type="evidence" value="ECO:0007669"/>
    <property type="project" value="TreeGrafter"/>
</dbReference>
<dbReference type="HOGENOM" id="CLU_066632_0_0_3"/>
<dbReference type="EnsemblBacteria" id="AAP99441">
    <property type="protein sequence ID" value="AAP99441"/>
    <property type="gene ID" value="Pro_0395"/>
</dbReference>
<keyword evidence="5 7" id="KW-0234">DNA repair</keyword>
<evidence type="ECO:0000256" key="4">
    <source>
        <dbReference type="ARBA" id="ARBA00023172"/>
    </source>
</evidence>
<comment type="function">
    <text evidence="7">Involved in DNA repair and RecF pathway recombination.</text>
</comment>
<accession>Q7VDI1</accession>
<dbReference type="NCBIfam" id="TIGR00613">
    <property type="entry name" value="reco"/>
    <property type="match status" value="1"/>
</dbReference>